<accession>A0A5P1F034</accession>
<sequence length="168" mass="18692">MDKISSPSTPGKYKGERPNYQRLLRHSSFSRFAFLSCACALALFLFLHSTGPTPSSSSSSKPSSLMRRSLWTSSSSSSCAAMGRTAVGEESSRLRQADARAASPSRHRAAVSSVATFRRVKRRCHRPRLLQRLLRALAQARSPGSPRPLRGVRRRGRHQRRFTPQQAL</sequence>
<feature type="compositionally biased region" description="Low complexity" evidence="1">
    <location>
        <begin position="138"/>
        <end position="149"/>
    </location>
</feature>
<name>A0A5P1F034_ASPOF</name>
<reference evidence="3" key="1">
    <citation type="journal article" date="2017" name="Nat. Commun.">
        <title>The asparagus genome sheds light on the origin and evolution of a young Y chromosome.</title>
        <authorList>
            <person name="Harkess A."/>
            <person name="Zhou J."/>
            <person name="Xu C."/>
            <person name="Bowers J.E."/>
            <person name="Van der Hulst R."/>
            <person name="Ayyampalayam S."/>
            <person name="Mercati F."/>
            <person name="Riccardi P."/>
            <person name="McKain M.R."/>
            <person name="Kakrana A."/>
            <person name="Tang H."/>
            <person name="Ray J."/>
            <person name="Groenendijk J."/>
            <person name="Arikit S."/>
            <person name="Mathioni S.M."/>
            <person name="Nakano M."/>
            <person name="Shan H."/>
            <person name="Telgmann-Rauber A."/>
            <person name="Kanno A."/>
            <person name="Yue Z."/>
            <person name="Chen H."/>
            <person name="Li W."/>
            <person name="Chen Y."/>
            <person name="Xu X."/>
            <person name="Zhang Y."/>
            <person name="Luo S."/>
            <person name="Chen H."/>
            <person name="Gao J."/>
            <person name="Mao Z."/>
            <person name="Pires J.C."/>
            <person name="Luo M."/>
            <person name="Kudrna D."/>
            <person name="Wing R.A."/>
            <person name="Meyers B.C."/>
            <person name="Yi K."/>
            <person name="Kong H."/>
            <person name="Lavrijsen P."/>
            <person name="Sunseri F."/>
            <person name="Falavigna A."/>
            <person name="Ye Y."/>
            <person name="Leebens-Mack J.H."/>
            <person name="Chen G."/>
        </authorList>
    </citation>
    <scope>NUCLEOTIDE SEQUENCE [LARGE SCALE GENOMIC DNA]</scope>
    <source>
        <strain evidence="3">cv. DH0086</strain>
    </source>
</reference>
<protein>
    <submittedName>
        <fullName evidence="2">Uncharacterized protein</fullName>
    </submittedName>
</protein>
<gene>
    <name evidence="2" type="ORF">A4U43_C04F11620</name>
</gene>
<feature type="compositionally biased region" description="Basic residues" evidence="1">
    <location>
        <begin position="150"/>
        <end position="161"/>
    </location>
</feature>
<feature type="region of interest" description="Disordered" evidence="1">
    <location>
        <begin position="72"/>
        <end position="107"/>
    </location>
</feature>
<keyword evidence="3" id="KW-1185">Reference proteome</keyword>
<evidence type="ECO:0000313" key="2">
    <source>
        <dbReference type="EMBL" id="ONK71716.1"/>
    </source>
</evidence>
<organism evidence="2 3">
    <name type="scientific">Asparagus officinalis</name>
    <name type="common">Garden asparagus</name>
    <dbReference type="NCBI Taxonomy" id="4686"/>
    <lineage>
        <taxon>Eukaryota</taxon>
        <taxon>Viridiplantae</taxon>
        <taxon>Streptophyta</taxon>
        <taxon>Embryophyta</taxon>
        <taxon>Tracheophyta</taxon>
        <taxon>Spermatophyta</taxon>
        <taxon>Magnoliopsida</taxon>
        <taxon>Liliopsida</taxon>
        <taxon>Asparagales</taxon>
        <taxon>Asparagaceae</taxon>
        <taxon>Asparagoideae</taxon>
        <taxon>Asparagus</taxon>
    </lineage>
</organism>
<proteinExistence type="predicted"/>
<evidence type="ECO:0000256" key="1">
    <source>
        <dbReference type="SAM" id="MobiDB-lite"/>
    </source>
</evidence>
<dbReference type="Proteomes" id="UP000243459">
    <property type="component" value="Chromosome 4"/>
</dbReference>
<dbReference type="EMBL" id="CM007384">
    <property type="protein sequence ID" value="ONK71716.1"/>
    <property type="molecule type" value="Genomic_DNA"/>
</dbReference>
<feature type="region of interest" description="Disordered" evidence="1">
    <location>
        <begin position="138"/>
        <end position="168"/>
    </location>
</feature>
<dbReference type="AlphaFoldDB" id="A0A5P1F034"/>
<dbReference type="Gramene" id="ONK71716">
    <property type="protein sequence ID" value="ONK71716"/>
    <property type="gene ID" value="A4U43_C04F11620"/>
</dbReference>
<evidence type="ECO:0000313" key="3">
    <source>
        <dbReference type="Proteomes" id="UP000243459"/>
    </source>
</evidence>